<keyword evidence="1" id="KW-0812">Transmembrane</keyword>
<feature type="transmembrane region" description="Helical" evidence="1">
    <location>
        <begin position="146"/>
        <end position="167"/>
    </location>
</feature>
<evidence type="ECO:0000313" key="3">
    <source>
        <dbReference type="Proteomes" id="UP000887565"/>
    </source>
</evidence>
<keyword evidence="3" id="KW-1185">Reference proteome</keyword>
<dbReference type="WBParaSite" id="nRc.2.0.1.t23298-RA">
    <property type="protein sequence ID" value="nRc.2.0.1.t23298-RA"/>
    <property type="gene ID" value="nRc.2.0.1.g23298"/>
</dbReference>
<accession>A0A915J9X9</accession>
<evidence type="ECO:0000313" key="4">
    <source>
        <dbReference type="WBParaSite" id="nRc.2.0.1.t23298-RA"/>
    </source>
</evidence>
<dbReference type="AlphaFoldDB" id="A0A915J9X9"/>
<feature type="domain" description="Mos1 transposase HTH" evidence="2">
    <location>
        <begin position="10"/>
        <end position="47"/>
    </location>
</feature>
<dbReference type="InterPro" id="IPR041426">
    <property type="entry name" value="Mos1_HTH"/>
</dbReference>
<organism evidence="3 4">
    <name type="scientific">Romanomermis culicivorax</name>
    <name type="common">Nematode worm</name>
    <dbReference type="NCBI Taxonomy" id="13658"/>
    <lineage>
        <taxon>Eukaryota</taxon>
        <taxon>Metazoa</taxon>
        <taxon>Ecdysozoa</taxon>
        <taxon>Nematoda</taxon>
        <taxon>Enoplea</taxon>
        <taxon>Dorylaimia</taxon>
        <taxon>Mermithida</taxon>
        <taxon>Mermithoidea</taxon>
        <taxon>Mermithidae</taxon>
        <taxon>Romanomermis</taxon>
    </lineage>
</organism>
<dbReference type="Proteomes" id="UP000887565">
    <property type="component" value="Unplaced"/>
</dbReference>
<reference evidence="4" key="1">
    <citation type="submission" date="2022-11" db="UniProtKB">
        <authorList>
            <consortium name="WormBaseParasite"/>
        </authorList>
    </citation>
    <scope>IDENTIFICATION</scope>
</reference>
<feature type="transmembrane region" description="Helical" evidence="1">
    <location>
        <begin position="245"/>
        <end position="271"/>
    </location>
</feature>
<proteinExistence type="predicted"/>
<evidence type="ECO:0000259" key="2">
    <source>
        <dbReference type="Pfam" id="PF17906"/>
    </source>
</evidence>
<dbReference type="InterPro" id="IPR052709">
    <property type="entry name" value="Transposase-MT_Hybrid"/>
</dbReference>
<dbReference type="PANTHER" id="PTHR46060">
    <property type="entry name" value="MARINER MOS1 TRANSPOSASE-LIKE PROTEIN"/>
    <property type="match status" value="1"/>
</dbReference>
<dbReference type="Pfam" id="PF17906">
    <property type="entry name" value="HTH_48"/>
    <property type="match status" value="1"/>
</dbReference>
<name>A0A915J9X9_ROMCU</name>
<keyword evidence="1" id="KW-0472">Membrane</keyword>
<keyword evidence="1" id="KW-1133">Transmembrane helix</keyword>
<sequence>MYENKKFEHRAVIKFLTNFGKNDKQIYADLRKVYGDPALPYSTVARWESGFNIGRQSLKDDSRSGRPSTAINEETTTKLGQIVKEIWLTCKPSINFARMKWGICAPKSCNTRNMTVLFRYMIFPTKHFCNVTVACRSESEANRDAFFIGTMFIFACVAAVVFLGTLYDVLFYQAVVENLEEEKYRVIKNEEFEPNGANNLVLNMGKSRKEYYDELHWALKLGLAFSAYSNSKRILDTDENPQEFIIIHALRSLCTIWATVILSNIFIISYIGE</sequence>
<dbReference type="PANTHER" id="PTHR46060:SF1">
    <property type="entry name" value="MARINER MOS1 TRANSPOSASE-LIKE PROTEIN"/>
    <property type="match status" value="1"/>
</dbReference>
<evidence type="ECO:0000256" key="1">
    <source>
        <dbReference type="SAM" id="Phobius"/>
    </source>
</evidence>
<protein>
    <recommendedName>
        <fullName evidence="2">Mos1 transposase HTH domain-containing protein</fullName>
    </recommendedName>
</protein>